<protein>
    <recommendedName>
        <fullName evidence="1">Flagellin N-terminal domain-containing protein</fullName>
    </recommendedName>
</protein>
<dbReference type="InterPro" id="IPR001492">
    <property type="entry name" value="Flagellin"/>
</dbReference>
<proteinExistence type="predicted"/>
<comment type="caution">
    <text evidence="2">The sequence shown here is derived from an EMBL/GenBank/DDBJ whole genome shotgun (WGS) entry which is preliminary data.</text>
</comment>
<evidence type="ECO:0000259" key="1">
    <source>
        <dbReference type="Pfam" id="PF00669"/>
    </source>
</evidence>
<dbReference type="RefSeq" id="WP_006695947.1">
    <property type="nucleotide sequence ID" value="NZ_JH376857.1"/>
</dbReference>
<evidence type="ECO:0000313" key="3">
    <source>
        <dbReference type="Proteomes" id="UP000003175"/>
    </source>
</evidence>
<dbReference type="PANTHER" id="PTHR42792:SF1">
    <property type="entry name" value="FLAGELLAR HOOK-ASSOCIATED PROTEIN 3"/>
    <property type="match status" value="1"/>
</dbReference>
<dbReference type="EMBL" id="ADGH01000003">
    <property type="protein sequence ID" value="EHG25991.1"/>
    <property type="molecule type" value="Genomic_DNA"/>
</dbReference>
<dbReference type="Gene3D" id="1.20.1330.10">
    <property type="entry name" value="f41 fragment of flagellin, N-terminal domain"/>
    <property type="match status" value="1"/>
</dbReference>
<dbReference type="Pfam" id="PF00669">
    <property type="entry name" value="Flagellin_N"/>
    <property type="match status" value="1"/>
</dbReference>
<feature type="domain" description="Flagellin N-terminal" evidence="1">
    <location>
        <begin position="6"/>
        <end position="141"/>
    </location>
</feature>
<organism evidence="2 3">
    <name type="scientific">Selenomonas noxia F0398</name>
    <dbReference type="NCBI Taxonomy" id="702437"/>
    <lineage>
        <taxon>Bacteria</taxon>
        <taxon>Bacillati</taxon>
        <taxon>Bacillota</taxon>
        <taxon>Negativicutes</taxon>
        <taxon>Selenomonadales</taxon>
        <taxon>Selenomonadaceae</taxon>
        <taxon>Selenomonas</taxon>
    </lineage>
</organism>
<dbReference type="SUPFAM" id="SSF64518">
    <property type="entry name" value="Phase 1 flagellin"/>
    <property type="match status" value="1"/>
</dbReference>
<gene>
    <name evidence="2" type="ORF">HMPREF9432_00492</name>
</gene>
<dbReference type="Proteomes" id="UP000003175">
    <property type="component" value="Unassembled WGS sequence"/>
</dbReference>
<accession>A0ABP2MU73</accession>
<keyword evidence="3" id="KW-1185">Reference proteome</keyword>
<dbReference type="PANTHER" id="PTHR42792">
    <property type="entry name" value="FLAGELLIN"/>
    <property type="match status" value="1"/>
</dbReference>
<sequence>MAIRISSNYMVQRYQKDLNELDYTKSKLMEQGDGSKLHRPSDNSVDYSRYLRYDISESENDRYQSSVKAGISWMNSTQTALSGMEDIQKTFKAKTIQGANDDKDEKSGDWPAIAREMKAGVQQIISLGNTQLGDRYIFSGQADLKQPFTMTSEADMRRRGLAKTLDDRQAAFFNNASNNDSADFLHQMLSLDGSDGNTYYLNTLTGDIYTKEFVQEGYKDVVASGRSTVSAADRVGNITTGANFIKNNFKNTGEIVNDPVGAPSMGANWSDTTAVAGVTLKFSTVRQQIVTYSGDMRYISMVKQNGSTEPTADTVNKTGVDVFGRDLFDDKNSGNEPSGTAMVNNMLTVYEKTKSADARWLSSDGVTLADVANQVTLQAHTETGSRSRLYTDMTSILTDHAENITRDITNVSATDVAELATKMMQQQTIMSMSLSMGARILPLSLVDYLR</sequence>
<reference evidence="2 3" key="1">
    <citation type="submission" date="2011-08" db="EMBL/GenBank/DDBJ databases">
        <title>The Genome Sequence of Selenomonas noxia F0398.</title>
        <authorList>
            <consortium name="The Broad Institute Genome Sequencing Platform"/>
            <person name="Earl A."/>
            <person name="Ward D."/>
            <person name="Feldgarden M."/>
            <person name="Gevers D."/>
            <person name="Izard J."/>
            <person name="Ganesan A."/>
            <person name="Blanton J.M."/>
            <person name="Baranova O.V."/>
            <person name="Tanner A.C."/>
            <person name="Dewhirst F.E."/>
            <person name="Young S.K."/>
            <person name="Zeng Q."/>
            <person name="Gargeya S."/>
            <person name="Fitzgerald M."/>
            <person name="Haas B."/>
            <person name="Abouelleil A."/>
            <person name="Alvarado L."/>
            <person name="Arachchi H.M."/>
            <person name="Berlin A."/>
            <person name="Brown A."/>
            <person name="Chapman S.B."/>
            <person name="Chen Z."/>
            <person name="Dunbar C."/>
            <person name="Freedman E."/>
            <person name="Gearin G."/>
            <person name="Gellesch M."/>
            <person name="Goldberg J."/>
            <person name="Griggs A."/>
            <person name="Gujja S."/>
            <person name="Heiman D."/>
            <person name="Howarth C."/>
            <person name="Larson L."/>
            <person name="Lui A."/>
            <person name="MacDonald P.J.P."/>
            <person name="Montmayeur A."/>
            <person name="Murphy C."/>
            <person name="Neiman D."/>
            <person name="Pearson M."/>
            <person name="Priest M."/>
            <person name="Roberts A."/>
            <person name="Saif S."/>
            <person name="Shea T."/>
            <person name="Shenoy N."/>
            <person name="Sisk P."/>
            <person name="Stolte C."/>
            <person name="Sykes S."/>
            <person name="Wortman J."/>
            <person name="Nusbaum C."/>
            <person name="Birren B."/>
        </authorList>
    </citation>
    <scope>NUCLEOTIDE SEQUENCE [LARGE SCALE GENOMIC DNA]</scope>
    <source>
        <strain evidence="2 3">F0398</strain>
    </source>
</reference>
<name>A0ABP2MU73_9FIRM</name>
<dbReference type="InterPro" id="IPR001029">
    <property type="entry name" value="Flagellin_N"/>
</dbReference>
<evidence type="ECO:0000313" key="2">
    <source>
        <dbReference type="EMBL" id="EHG25991.1"/>
    </source>
</evidence>